<dbReference type="EMBL" id="VKHT01000530">
    <property type="protein sequence ID" value="MBB0245566.1"/>
    <property type="molecule type" value="Genomic_DNA"/>
</dbReference>
<name>A0A7W3TEX4_9ACTN</name>
<dbReference type="SMART" id="SM00822">
    <property type="entry name" value="PKS_KR"/>
    <property type="match status" value="1"/>
</dbReference>
<dbReference type="FunFam" id="3.40.50.720:FF:000084">
    <property type="entry name" value="Short-chain dehydrogenase reductase"/>
    <property type="match status" value="1"/>
</dbReference>
<evidence type="ECO:0000313" key="5">
    <source>
        <dbReference type="Proteomes" id="UP000538929"/>
    </source>
</evidence>
<evidence type="ECO:0000256" key="1">
    <source>
        <dbReference type="ARBA" id="ARBA00006484"/>
    </source>
</evidence>
<comment type="similarity">
    <text evidence="1">Belongs to the short-chain dehydrogenases/reductases (SDR) family.</text>
</comment>
<dbReference type="PROSITE" id="PS00061">
    <property type="entry name" value="ADH_SHORT"/>
    <property type="match status" value="1"/>
</dbReference>
<gene>
    <name evidence="4" type="ORF">FNQ90_16005</name>
</gene>
<evidence type="ECO:0000313" key="4">
    <source>
        <dbReference type="EMBL" id="MBB0245566.1"/>
    </source>
</evidence>
<dbReference type="Pfam" id="PF13561">
    <property type="entry name" value="adh_short_C2"/>
    <property type="match status" value="1"/>
</dbReference>
<dbReference type="PANTHER" id="PTHR42760">
    <property type="entry name" value="SHORT-CHAIN DEHYDROGENASES/REDUCTASES FAMILY MEMBER"/>
    <property type="match status" value="1"/>
</dbReference>
<dbReference type="SUPFAM" id="SSF51735">
    <property type="entry name" value="NAD(P)-binding Rossmann-fold domains"/>
    <property type="match status" value="1"/>
</dbReference>
<keyword evidence="2" id="KW-0560">Oxidoreductase</keyword>
<dbReference type="InterPro" id="IPR036291">
    <property type="entry name" value="NAD(P)-bd_dom_sf"/>
</dbReference>
<reference evidence="5" key="1">
    <citation type="submission" date="2019-10" db="EMBL/GenBank/DDBJ databases">
        <title>Streptomyces sp. nov., a novel actinobacterium isolated from alkaline environment.</title>
        <authorList>
            <person name="Golinska P."/>
        </authorList>
    </citation>
    <scope>NUCLEOTIDE SEQUENCE [LARGE SCALE GENOMIC DNA]</scope>
    <source>
        <strain evidence="5">DSM 42118</strain>
    </source>
</reference>
<dbReference type="AlphaFoldDB" id="A0A7W3TEX4"/>
<dbReference type="Gene3D" id="3.40.50.720">
    <property type="entry name" value="NAD(P)-binding Rossmann-like Domain"/>
    <property type="match status" value="1"/>
</dbReference>
<dbReference type="InterPro" id="IPR057326">
    <property type="entry name" value="KR_dom"/>
</dbReference>
<dbReference type="InterPro" id="IPR002347">
    <property type="entry name" value="SDR_fam"/>
</dbReference>
<organism evidence="4 5">
    <name type="scientific">Streptomyces alkaliphilus</name>
    <dbReference type="NCBI Taxonomy" id="1472722"/>
    <lineage>
        <taxon>Bacteria</taxon>
        <taxon>Bacillati</taxon>
        <taxon>Actinomycetota</taxon>
        <taxon>Actinomycetes</taxon>
        <taxon>Kitasatosporales</taxon>
        <taxon>Streptomycetaceae</taxon>
        <taxon>Streptomyces</taxon>
    </lineage>
</organism>
<keyword evidence="5" id="KW-1185">Reference proteome</keyword>
<comment type="caution">
    <text evidence="4">The sequence shown here is derived from an EMBL/GenBank/DDBJ whole genome shotgun (WGS) entry which is preliminary data.</text>
</comment>
<sequence>MVVTGGARGIGAATARLLVERGCAVVIADVLDDEAARLAEEPGPPAEHRHPDVTEPGQWERVFRETARTRGPITGLVNNAGILAIGSIEEQTPEEFRRVWEVNLLGAWPGMRAALPHLRRAGGGAVVNVSSTAGLMGYADLGAYVASKWALRGLTKTAALEFARDGVRVCSLHPGPIDTPMTAGMDDSVVAGQPLPRFGTPREPAAMIVFLLREATFSIGSEFVADGGATTGSTVISELDRD</sequence>
<proteinExistence type="inferred from homology"/>
<accession>A0A7W3TEX4</accession>
<protein>
    <submittedName>
        <fullName evidence="4">SDR family oxidoreductase</fullName>
    </submittedName>
</protein>
<evidence type="ECO:0000259" key="3">
    <source>
        <dbReference type="SMART" id="SM00822"/>
    </source>
</evidence>
<evidence type="ECO:0000256" key="2">
    <source>
        <dbReference type="ARBA" id="ARBA00023002"/>
    </source>
</evidence>
<dbReference type="Proteomes" id="UP000538929">
    <property type="component" value="Unassembled WGS sequence"/>
</dbReference>
<dbReference type="PRINTS" id="PR00081">
    <property type="entry name" value="GDHRDH"/>
</dbReference>
<dbReference type="PRINTS" id="PR00080">
    <property type="entry name" value="SDRFAMILY"/>
</dbReference>
<dbReference type="PANTHER" id="PTHR42760:SF133">
    <property type="entry name" value="3-OXOACYL-[ACYL-CARRIER-PROTEIN] REDUCTASE"/>
    <property type="match status" value="1"/>
</dbReference>
<dbReference type="InterPro" id="IPR020904">
    <property type="entry name" value="Sc_DH/Rdtase_CS"/>
</dbReference>
<feature type="domain" description="Ketoreductase" evidence="3">
    <location>
        <begin position="2"/>
        <end position="180"/>
    </location>
</feature>
<dbReference type="GO" id="GO:0016616">
    <property type="term" value="F:oxidoreductase activity, acting on the CH-OH group of donors, NAD or NADP as acceptor"/>
    <property type="evidence" value="ECO:0007669"/>
    <property type="project" value="UniProtKB-ARBA"/>
</dbReference>